<keyword evidence="2" id="KW-1185">Reference proteome</keyword>
<evidence type="ECO:0000313" key="2">
    <source>
        <dbReference type="Proteomes" id="UP000199064"/>
    </source>
</evidence>
<accession>A0A1H4MLI6</accession>
<dbReference type="EMBL" id="FNSL01000001">
    <property type="protein sequence ID" value="SEB84000.1"/>
    <property type="molecule type" value="Genomic_DNA"/>
</dbReference>
<dbReference type="RefSeq" id="WP_025031186.1">
    <property type="nucleotide sequence ID" value="NZ_FNSL01000001.1"/>
</dbReference>
<organism evidence="1 2">
    <name type="scientific">Nitratireductor aquibiodomus</name>
    <dbReference type="NCBI Taxonomy" id="204799"/>
    <lineage>
        <taxon>Bacteria</taxon>
        <taxon>Pseudomonadati</taxon>
        <taxon>Pseudomonadota</taxon>
        <taxon>Alphaproteobacteria</taxon>
        <taxon>Hyphomicrobiales</taxon>
        <taxon>Phyllobacteriaceae</taxon>
        <taxon>Nitratireductor</taxon>
    </lineage>
</organism>
<proteinExistence type="predicted"/>
<sequence length="253" mass="27947">MQTKTMQAGGYEYIPGVMQYSAGVSALPGYRLVRVRFDEVVPLKQGFERIAAHLKAVGRPLTAFCACELRSPGQFTEEGFEEFNRVYTGTLRDWGIMTGSDNPVGRSNVCPEIGAPAEPGFHAFIYTVEDEKAPKTFAIAGSGEAPEGKGNYRDHIVRLGDTSPDALREKAAYVLGEMERRMAHFGGSWNDTTGVQIYSVHDIQPLIATEIGPRGAHRNGMTWHFNRPPVVDLEYEMDCRRIFDETVLPGGNA</sequence>
<reference evidence="2" key="1">
    <citation type="submission" date="2016-10" db="EMBL/GenBank/DDBJ databases">
        <authorList>
            <person name="Varghese N."/>
            <person name="Submissions S."/>
        </authorList>
    </citation>
    <scope>NUCLEOTIDE SEQUENCE [LARGE SCALE GENOMIC DNA]</scope>
    <source>
        <strain evidence="2">ES.061</strain>
    </source>
</reference>
<protein>
    <submittedName>
        <fullName evidence="1">Uncharacterized protein</fullName>
    </submittedName>
</protein>
<gene>
    <name evidence="1" type="ORF">SAMN05216452_3378</name>
</gene>
<evidence type="ECO:0000313" key="1">
    <source>
        <dbReference type="EMBL" id="SEB84000.1"/>
    </source>
</evidence>
<name>A0A1H4MLI6_9HYPH</name>
<dbReference type="Proteomes" id="UP000199064">
    <property type="component" value="Unassembled WGS sequence"/>
</dbReference>
<dbReference type="AlphaFoldDB" id="A0A1H4MLI6"/>